<evidence type="ECO:0000313" key="2">
    <source>
        <dbReference type="EMBL" id="GFP92406.1"/>
    </source>
</evidence>
<dbReference type="AlphaFoldDB" id="A0A830BZV9"/>
<keyword evidence="3" id="KW-1185">Reference proteome</keyword>
<comment type="caution">
    <text evidence="2">The sequence shown here is derived from an EMBL/GenBank/DDBJ whole genome shotgun (WGS) entry which is preliminary data.</text>
</comment>
<sequence length="168" mass="18932">MGFLDIFLPMRCCVVRGFFLPLTDYHFSPTTAMGSMSRVSTQRQTRPDEFYYDLEDDNDLARNTVQQQNGSTSSYASRRPSASTPRSRSRRRKQQETLVVSAMQSYIQANDTIIHAMIECTTSLVDALEILEEIENVPNEACVCVRMGVKACLIDVLGLLQFSLSVLC</sequence>
<accession>A0A830BZV9</accession>
<feature type="compositionally biased region" description="Low complexity" evidence="1">
    <location>
        <begin position="71"/>
        <end position="86"/>
    </location>
</feature>
<reference evidence="2" key="1">
    <citation type="submission" date="2020-07" db="EMBL/GenBank/DDBJ databases">
        <title>Ethylene signaling mediates host invasion by parasitic plants.</title>
        <authorList>
            <person name="Yoshida S."/>
        </authorList>
    </citation>
    <scope>NUCLEOTIDE SEQUENCE</scope>
    <source>
        <strain evidence="2">Okayama</strain>
    </source>
</reference>
<dbReference type="EMBL" id="BMAC01000278">
    <property type="protein sequence ID" value="GFP92406.1"/>
    <property type="molecule type" value="Genomic_DNA"/>
</dbReference>
<evidence type="ECO:0000256" key="1">
    <source>
        <dbReference type="SAM" id="MobiDB-lite"/>
    </source>
</evidence>
<proteinExistence type="predicted"/>
<evidence type="ECO:0000313" key="3">
    <source>
        <dbReference type="Proteomes" id="UP000653305"/>
    </source>
</evidence>
<dbReference type="Proteomes" id="UP000653305">
    <property type="component" value="Unassembled WGS sequence"/>
</dbReference>
<protein>
    <submittedName>
        <fullName evidence="2">Uncharacterized protein</fullName>
    </submittedName>
</protein>
<organism evidence="2 3">
    <name type="scientific">Phtheirospermum japonicum</name>
    <dbReference type="NCBI Taxonomy" id="374723"/>
    <lineage>
        <taxon>Eukaryota</taxon>
        <taxon>Viridiplantae</taxon>
        <taxon>Streptophyta</taxon>
        <taxon>Embryophyta</taxon>
        <taxon>Tracheophyta</taxon>
        <taxon>Spermatophyta</taxon>
        <taxon>Magnoliopsida</taxon>
        <taxon>eudicotyledons</taxon>
        <taxon>Gunneridae</taxon>
        <taxon>Pentapetalae</taxon>
        <taxon>asterids</taxon>
        <taxon>lamiids</taxon>
        <taxon>Lamiales</taxon>
        <taxon>Orobanchaceae</taxon>
        <taxon>Orobanchaceae incertae sedis</taxon>
        <taxon>Phtheirospermum</taxon>
    </lineage>
</organism>
<name>A0A830BZV9_9LAMI</name>
<gene>
    <name evidence="2" type="ORF">PHJA_001384800</name>
</gene>
<feature type="region of interest" description="Disordered" evidence="1">
    <location>
        <begin position="65"/>
        <end position="94"/>
    </location>
</feature>